<dbReference type="Pfam" id="PF21522">
    <property type="entry name" value="MreB-like_C"/>
    <property type="match status" value="1"/>
</dbReference>
<gene>
    <name evidence="3" type="ORF">BKE30_14595</name>
</gene>
<sequence length="334" mass="36610">MSKDRNKDLSSKVVAIDIGRSGVKLSFYFNGEVSNKFIPSAVIPATTLSFDPTPEITRQNTVNLYGVDYFVGETAIKQGAVNTVGHNSDWINSLEHRVLVVKAQQLLLTYGIKPELIVVGLPVNTFASLSGDLAKQIKEYFGHETRVMPIPQPWGVYQNYLLNDEGSVITTNNSNAKIAIIDVGHFTTDYMLIDSGTWVQNASYSGKGIYATVDHLQHALAREGITASHLECFEVLKTKTIKSYGKLIDKTKTVTSALDATLIDIHQNTNRLFSSHARSIDQFIIAGGGSIYLIEAMQEKWPQLSPASDPRHAVAAGMRKFGLATYKKTALTGA</sequence>
<reference evidence="3 4" key="1">
    <citation type="submission" date="2016-10" db="EMBL/GenBank/DDBJ databases">
        <title>Draft Genome sequence of Alkanindiges sp. strain H1.</title>
        <authorList>
            <person name="Subhash Y."/>
            <person name="Lee S."/>
        </authorList>
    </citation>
    <scope>NUCLEOTIDE SEQUENCE [LARGE SCALE GENOMIC DNA]</scope>
    <source>
        <strain evidence="3 4">H1</strain>
    </source>
</reference>
<name>A0A1S8CSR6_9GAMM</name>
<dbReference type="Pfam" id="PF17989">
    <property type="entry name" value="ALP_N"/>
    <property type="match status" value="1"/>
</dbReference>
<feature type="domain" description="Actin homologue MreB-like C-terminal" evidence="2">
    <location>
        <begin position="180"/>
        <end position="299"/>
    </location>
</feature>
<evidence type="ECO:0000259" key="1">
    <source>
        <dbReference type="Pfam" id="PF17989"/>
    </source>
</evidence>
<evidence type="ECO:0000313" key="4">
    <source>
        <dbReference type="Proteomes" id="UP000192132"/>
    </source>
</evidence>
<feature type="domain" description="Actin-like protein N-terminal" evidence="1">
    <location>
        <begin position="15"/>
        <end position="140"/>
    </location>
</feature>
<accession>A0A1S8CSR6</accession>
<dbReference type="InterPro" id="IPR049067">
    <property type="entry name" value="MreB-like_C"/>
</dbReference>
<organism evidence="3 4">
    <name type="scientific">Alkanindiges hydrocarboniclasticus</name>
    <dbReference type="NCBI Taxonomy" id="1907941"/>
    <lineage>
        <taxon>Bacteria</taxon>
        <taxon>Pseudomonadati</taxon>
        <taxon>Pseudomonadota</taxon>
        <taxon>Gammaproteobacteria</taxon>
        <taxon>Moraxellales</taxon>
        <taxon>Moraxellaceae</taxon>
        <taxon>Alkanindiges</taxon>
    </lineage>
</organism>
<dbReference type="SUPFAM" id="SSF53067">
    <property type="entry name" value="Actin-like ATPase domain"/>
    <property type="match status" value="2"/>
</dbReference>
<dbReference type="InterPro" id="IPR043129">
    <property type="entry name" value="ATPase_NBD"/>
</dbReference>
<dbReference type="Proteomes" id="UP000192132">
    <property type="component" value="Unassembled WGS sequence"/>
</dbReference>
<comment type="caution">
    <text evidence="3">The sequence shown here is derived from an EMBL/GenBank/DDBJ whole genome shotgun (WGS) entry which is preliminary data.</text>
</comment>
<evidence type="ECO:0000313" key="3">
    <source>
        <dbReference type="EMBL" id="ONG37357.1"/>
    </source>
</evidence>
<dbReference type="AlphaFoldDB" id="A0A1S8CSR6"/>
<dbReference type="Gene3D" id="3.30.420.40">
    <property type="match status" value="2"/>
</dbReference>
<dbReference type="EMBL" id="MLCN01000055">
    <property type="protein sequence ID" value="ONG37357.1"/>
    <property type="molecule type" value="Genomic_DNA"/>
</dbReference>
<evidence type="ECO:0000259" key="2">
    <source>
        <dbReference type="Pfam" id="PF21522"/>
    </source>
</evidence>
<dbReference type="OrthoDB" id="6536821at2"/>
<protein>
    <submittedName>
        <fullName evidence="3">Uncharacterized protein</fullName>
    </submittedName>
</protein>
<dbReference type="STRING" id="1907941.BKE30_14595"/>
<dbReference type="RefSeq" id="WP_076879321.1">
    <property type="nucleotide sequence ID" value="NZ_MLCN01000055.1"/>
</dbReference>
<proteinExistence type="predicted"/>
<dbReference type="InterPro" id="IPR040607">
    <property type="entry name" value="ALP_N"/>
</dbReference>
<keyword evidence="4" id="KW-1185">Reference proteome</keyword>